<feature type="compositionally biased region" description="Acidic residues" evidence="8">
    <location>
        <begin position="432"/>
        <end position="448"/>
    </location>
</feature>
<protein>
    <recommendedName>
        <fullName evidence="6">Lethal protein 858</fullName>
    </recommendedName>
    <alternativeName>
        <fullName evidence="7">Nucampholin</fullName>
    </alternativeName>
</protein>
<dbReference type="InterPro" id="IPR050781">
    <property type="entry name" value="CWC22_splicing_factor"/>
</dbReference>
<evidence type="ECO:0000259" key="9">
    <source>
        <dbReference type="PROSITE" id="PS51366"/>
    </source>
</evidence>
<evidence type="ECO:0000313" key="10">
    <source>
        <dbReference type="EMBL" id="KRZ72233.1"/>
    </source>
</evidence>
<gene>
    <name evidence="10" type="primary">cwc22</name>
    <name evidence="10" type="ORF">T10_5184</name>
</gene>
<dbReference type="InterPro" id="IPR003891">
    <property type="entry name" value="Initiation_fac_eIF4g_MI"/>
</dbReference>
<dbReference type="GO" id="GO:0000398">
    <property type="term" value="P:mRNA splicing, via spliceosome"/>
    <property type="evidence" value="ECO:0007669"/>
    <property type="project" value="TreeGrafter"/>
</dbReference>
<reference evidence="10 11" key="1">
    <citation type="submission" date="2015-01" db="EMBL/GenBank/DDBJ databases">
        <title>Evolution of Trichinella species and genotypes.</title>
        <authorList>
            <person name="Korhonen P.K."/>
            <person name="Edoardo P."/>
            <person name="Giuseppe L.R."/>
            <person name="Gasser R.B."/>
        </authorList>
    </citation>
    <scope>NUCLEOTIDE SEQUENCE [LARGE SCALE GENOMIC DNA]</scope>
    <source>
        <strain evidence="10">ISS1980</strain>
    </source>
</reference>
<keyword evidence="3" id="KW-0507">mRNA processing</keyword>
<feature type="region of interest" description="Disordered" evidence="8">
    <location>
        <begin position="426"/>
        <end position="453"/>
    </location>
</feature>
<feature type="compositionally biased region" description="Basic residues" evidence="8">
    <location>
        <begin position="28"/>
        <end position="37"/>
    </location>
</feature>
<dbReference type="EMBL" id="JYDO01000082">
    <property type="protein sequence ID" value="KRZ72233.1"/>
    <property type="molecule type" value="Genomic_DNA"/>
</dbReference>
<evidence type="ECO:0000256" key="3">
    <source>
        <dbReference type="ARBA" id="ARBA00022664"/>
    </source>
</evidence>
<dbReference type="OrthoDB" id="1924287at2759"/>
<name>A0A0V1MKA0_9BILA</name>
<dbReference type="SMART" id="SM00543">
    <property type="entry name" value="MIF4G"/>
    <property type="match status" value="1"/>
</dbReference>
<organism evidence="10 11">
    <name type="scientific">Trichinella papuae</name>
    <dbReference type="NCBI Taxonomy" id="268474"/>
    <lineage>
        <taxon>Eukaryota</taxon>
        <taxon>Metazoa</taxon>
        <taxon>Ecdysozoa</taxon>
        <taxon>Nematoda</taxon>
        <taxon>Enoplea</taxon>
        <taxon>Dorylaimia</taxon>
        <taxon>Trichinellida</taxon>
        <taxon>Trichinellidae</taxon>
        <taxon>Trichinella</taxon>
    </lineage>
</organism>
<feature type="non-terminal residue" evidence="10">
    <location>
        <position position="701"/>
    </location>
</feature>
<keyword evidence="4" id="KW-0508">mRNA splicing</keyword>
<keyword evidence="5" id="KW-0539">Nucleus</keyword>
<dbReference type="PANTHER" id="PTHR18034">
    <property type="entry name" value="CELL CYCLE CONTROL PROTEIN CWF22-RELATED"/>
    <property type="match status" value="1"/>
</dbReference>
<dbReference type="GO" id="GO:0003723">
    <property type="term" value="F:RNA binding"/>
    <property type="evidence" value="ECO:0007669"/>
    <property type="project" value="InterPro"/>
</dbReference>
<dbReference type="Pfam" id="PF02854">
    <property type="entry name" value="MIF4G"/>
    <property type="match status" value="1"/>
</dbReference>
<evidence type="ECO:0000256" key="8">
    <source>
        <dbReference type="SAM" id="MobiDB-lite"/>
    </source>
</evidence>
<evidence type="ECO:0000256" key="1">
    <source>
        <dbReference type="ARBA" id="ARBA00004324"/>
    </source>
</evidence>
<comment type="subcellular location">
    <subcellularLocation>
        <location evidence="1">Nucleus speckle</location>
    </subcellularLocation>
</comment>
<dbReference type="InterPro" id="IPR003890">
    <property type="entry name" value="MIF4G-like_typ-3"/>
</dbReference>
<dbReference type="GO" id="GO:0016607">
    <property type="term" value="C:nuclear speck"/>
    <property type="evidence" value="ECO:0007669"/>
    <property type="project" value="UniProtKB-SubCell"/>
</dbReference>
<dbReference type="SMART" id="SM00544">
    <property type="entry name" value="MA3"/>
    <property type="match status" value="1"/>
</dbReference>
<dbReference type="Pfam" id="PF02847">
    <property type="entry name" value="MA3"/>
    <property type="match status" value="1"/>
</dbReference>
<evidence type="ECO:0000256" key="2">
    <source>
        <dbReference type="ARBA" id="ARBA00006856"/>
    </source>
</evidence>
<dbReference type="Gene3D" id="1.25.40.180">
    <property type="match status" value="1"/>
</dbReference>
<feature type="region of interest" description="Disordered" evidence="8">
    <location>
        <begin position="1"/>
        <end position="133"/>
    </location>
</feature>
<evidence type="ECO:0000256" key="7">
    <source>
        <dbReference type="ARBA" id="ARBA00081621"/>
    </source>
</evidence>
<dbReference type="Proteomes" id="UP000054843">
    <property type="component" value="Unassembled WGS sequence"/>
</dbReference>
<comment type="caution">
    <text evidence="10">The sequence shown here is derived from an EMBL/GenBank/DDBJ whole genome shotgun (WGS) entry which is preliminary data.</text>
</comment>
<keyword evidence="11" id="KW-1185">Reference proteome</keyword>
<dbReference type="FunFam" id="1.25.40.180:FF:000004">
    <property type="entry name" value="pre-mRNA-splicing factor CWC22 homolog"/>
    <property type="match status" value="1"/>
</dbReference>
<dbReference type="PROSITE" id="PS51366">
    <property type="entry name" value="MI"/>
    <property type="match status" value="1"/>
</dbReference>
<accession>A0A0V1MKA0</accession>
<feature type="compositionally biased region" description="Basic and acidic residues" evidence="8">
    <location>
        <begin position="56"/>
        <end position="121"/>
    </location>
</feature>
<dbReference type="AlphaFoldDB" id="A0A0V1MKA0"/>
<feature type="domain" description="MI" evidence="9">
    <location>
        <begin position="465"/>
        <end position="581"/>
    </location>
</feature>
<dbReference type="GO" id="GO:0071013">
    <property type="term" value="C:catalytic step 2 spliceosome"/>
    <property type="evidence" value="ECO:0007669"/>
    <property type="project" value="TreeGrafter"/>
</dbReference>
<evidence type="ECO:0000256" key="4">
    <source>
        <dbReference type="ARBA" id="ARBA00023187"/>
    </source>
</evidence>
<sequence length="701" mass="81529">MSGDDEEVGTESSSRKLISKSSDAGHSSKGRHRRRRSNSFDDSPSRGRLKHRRYERSKDYSSDEREYRSTENRRKYHSNRERQSSDEDKGSRKYHSDRQRYKQRHRDHDTKTDRNEEKSDLKSTSTQGAAKDGAAMLAEWRKRKQASGCKAGGAYITPSRLKQMQDKLQDKNSEEYQRLAWERLKKIIGGQINRANVDNIVVVIRTLLSANIIRGKGAFCRSLLQAQAYSPRFSNVYAALVAVVNSKFPSIGELLLRRVINQFKRNFRRQDAAAAVCSCKLIAHLINQNVVHEVLALELLTCMLENPTEESVEMAVEFLRECGAKLTELTPRGMNAVFDRLRSILHESDIRDRVQYMIETIFQIRKDKFAANPPIIEGLDLVEEDDEITHTISLEDEFDNEDLLNVFQFDPDFQKNEEKYEEIRAELLGSDESGDEEEEEDAEAEDESENKTTKIVDMTETNLIAFRRTVYLTIQSSLDFQEAITKLLKMEIKPEFELEMCHMILDCCAQQRTYEKFFGLMAERFCILKKTYMGHFEQMFRDIYSTVHRFELTKLRNTTKMFAHLLYTDAISWTVLSVIKLNEDETTSSGRIFIKILFQELAEYMGLDSLYERIEDTTLQPAFEGLFPRDNPRHTRFSINFFTSIGLGGLTIGLREHLKAFDFSESHSVRVIPVKMFYLRTNQCKFKLKYLFQILTHFISK</sequence>
<evidence type="ECO:0000256" key="6">
    <source>
        <dbReference type="ARBA" id="ARBA00078696"/>
    </source>
</evidence>
<comment type="similarity">
    <text evidence="2">Belongs to the CWC22 family.</text>
</comment>
<dbReference type="PANTHER" id="PTHR18034:SF3">
    <property type="entry name" value="PRE-MRNA-SPLICING FACTOR CWC22 HOMOLOG"/>
    <property type="match status" value="1"/>
</dbReference>
<evidence type="ECO:0000313" key="11">
    <source>
        <dbReference type="Proteomes" id="UP000054843"/>
    </source>
</evidence>
<dbReference type="InterPro" id="IPR016024">
    <property type="entry name" value="ARM-type_fold"/>
</dbReference>
<proteinExistence type="inferred from homology"/>
<dbReference type="SUPFAM" id="SSF48371">
    <property type="entry name" value="ARM repeat"/>
    <property type="match status" value="1"/>
</dbReference>
<evidence type="ECO:0000256" key="5">
    <source>
        <dbReference type="ARBA" id="ARBA00023242"/>
    </source>
</evidence>